<accession>A0A0N8H3C4</accession>
<evidence type="ECO:0000313" key="2">
    <source>
        <dbReference type="Proteomes" id="UP000050280"/>
    </source>
</evidence>
<gene>
    <name evidence="1" type="ORF">I595_3718</name>
</gene>
<protein>
    <submittedName>
        <fullName evidence="1">Uncharacterized protein</fullName>
    </submittedName>
</protein>
<sequence>MLAVVSTPCPLPNGRATDLSPVVFAAFSTRRQAMADGPAINALKTAKIGSDDPQVDLRTDCAPIPYRRQKGRPRKLPYRPSPNQANLTGLTNKYRGFFAFLINVPLAHRMSN</sequence>
<organism evidence="1 2">
    <name type="scientific">Croceitalea dokdonensis DOKDO 023</name>
    <dbReference type="NCBI Taxonomy" id="1300341"/>
    <lineage>
        <taxon>Bacteria</taxon>
        <taxon>Pseudomonadati</taxon>
        <taxon>Bacteroidota</taxon>
        <taxon>Flavobacteriia</taxon>
        <taxon>Flavobacteriales</taxon>
        <taxon>Flavobacteriaceae</taxon>
        <taxon>Croceitalea</taxon>
    </lineage>
</organism>
<comment type="caution">
    <text evidence="1">The sequence shown here is derived from an EMBL/GenBank/DDBJ whole genome shotgun (WGS) entry which is preliminary data.</text>
</comment>
<dbReference type="EMBL" id="LDJX01000015">
    <property type="protein sequence ID" value="KPM30180.1"/>
    <property type="molecule type" value="Genomic_DNA"/>
</dbReference>
<name>A0A0N8H3C4_9FLAO</name>
<evidence type="ECO:0000313" key="1">
    <source>
        <dbReference type="EMBL" id="KPM30180.1"/>
    </source>
</evidence>
<reference evidence="1 2" key="1">
    <citation type="submission" date="2015-09" db="EMBL/GenBank/DDBJ databases">
        <title>Genome sequence of the marine flavobacterium Croceitalea dokdonensis DOKDO 023 that contains proton- and sodium-pumping rhodopsins.</title>
        <authorList>
            <person name="Kwon S.-K."/>
            <person name="Lee H.K."/>
            <person name="Kwak M.-J."/>
            <person name="Kim J.F."/>
        </authorList>
    </citation>
    <scope>NUCLEOTIDE SEQUENCE [LARGE SCALE GENOMIC DNA]</scope>
    <source>
        <strain evidence="1 2">DOKDO 023</strain>
    </source>
</reference>
<dbReference type="STRING" id="1300341.I595_3718"/>
<dbReference type="Proteomes" id="UP000050280">
    <property type="component" value="Unassembled WGS sequence"/>
</dbReference>
<dbReference type="AlphaFoldDB" id="A0A0N8H3C4"/>
<proteinExistence type="predicted"/>
<keyword evidence="2" id="KW-1185">Reference proteome</keyword>